<evidence type="ECO:0008006" key="5">
    <source>
        <dbReference type="Google" id="ProtNLM"/>
    </source>
</evidence>
<evidence type="ECO:0000256" key="2">
    <source>
        <dbReference type="SAM" id="SignalP"/>
    </source>
</evidence>
<sequence>MGFVRLSVLAQALLLSLANADASNLNPKGNGCVNPSGYLQCYQKNTDQLSVCLTNAKKTCDGDSLQECELACGNVQLAANIGCWLTDCWNQVYSCAYQGTALQYLEGADRVQGSLDIPYYPAPDNAPGGCVCNLGYVWGNFTVTYVQQSNVCEAYDIVSAGLSTATSCECCLESSILSNIIETCPHNDLSDLSIDIMVKSFELGYNQSASDNCSILDDDTGSQCISSFSIDSDASTWYNPGQLPSGFPGTAPLSDTTDAGSLTSAPDPYTFSLFPAYTSIITPAPYNAKAVTTANTGTAVQTGTGTSTESIATGTDSASSSTTSKGAAKNIVSPISSELSVWGIAIYTIAFVIRLV</sequence>
<feature type="compositionally biased region" description="Polar residues" evidence="1">
    <location>
        <begin position="300"/>
        <end position="311"/>
    </location>
</feature>
<evidence type="ECO:0000256" key="1">
    <source>
        <dbReference type="SAM" id="MobiDB-lite"/>
    </source>
</evidence>
<organism evidence="3 4">
    <name type="scientific">Penicillium solitum</name>
    <dbReference type="NCBI Taxonomy" id="60172"/>
    <lineage>
        <taxon>Eukaryota</taxon>
        <taxon>Fungi</taxon>
        <taxon>Dikarya</taxon>
        <taxon>Ascomycota</taxon>
        <taxon>Pezizomycotina</taxon>
        <taxon>Eurotiomycetes</taxon>
        <taxon>Eurotiomycetidae</taxon>
        <taxon>Eurotiales</taxon>
        <taxon>Aspergillaceae</taxon>
        <taxon>Penicillium</taxon>
    </lineage>
</organism>
<evidence type="ECO:0000313" key="3">
    <source>
        <dbReference type="EMBL" id="OQD92350.1"/>
    </source>
</evidence>
<keyword evidence="4" id="KW-1185">Reference proteome</keyword>
<dbReference type="AlphaFoldDB" id="A0A1V6QT08"/>
<gene>
    <name evidence="3" type="ORF">PENSOL_c042G00411</name>
</gene>
<feature type="chain" id="PRO_5013139309" description="Extracellular membrane protein CFEM domain-containing protein" evidence="2">
    <location>
        <begin position="23"/>
        <end position="356"/>
    </location>
</feature>
<dbReference type="EMBL" id="MDYO01000042">
    <property type="protein sequence ID" value="OQD92350.1"/>
    <property type="molecule type" value="Genomic_DNA"/>
</dbReference>
<comment type="caution">
    <text evidence="3">The sequence shown here is derived from an EMBL/GenBank/DDBJ whole genome shotgun (WGS) entry which is preliminary data.</text>
</comment>
<feature type="signal peptide" evidence="2">
    <location>
        <begin position="1"/>
        <end position="22"/>
    </location>
</feature>
<name>A0A1V6QT08_9EURO</name>
<keyword evidence="2" id="KW-0732">Signal</keyword>
<reference evidence="4" key="1">
    <citation type="journal article" date="2017" name="Nat. Microbiol.">
        <title>Global analysis of biosynthetic gene clusters reveals vast potential of secondary metabolite production in Penicillium species.</title>
        <authorList>
            <person name="Nielsen J.C."/>
            <person name="Grijseels S."/>
            <person name="Prigent S."/>
            <person name="Ji B."/>
            <person name="Dainat J."/>
            <person name="Nielsen K.F."/>
            <person name="Frisvad J.C."/>
            <person name="Workman M."/>
            <person name="Nielsen J."/>
        </authorList>
    </citation>
    <scope>NUCLEOTIDE SEQUENCE [LARGE SCALE GENOMIC DNA]</scope>
    <source>
        <strain evidence="4">IBT 29525</strain>
    </source>
</reference>
<protein>
    <recommendedName>
        <fullName evidence="5">Extracellular membrane protein CFEM domain-containing protein</fullName>
    </recommendedName>
</protein>
<feature type="compositionally biased region" description="Low complexity" evidence="1">
    <location>
        <begin position="312"/>
        <end position="324"/>
    </location>
</feature>
<feature type="region of interest" description="Disordered" evidence="1">
    <location>
        <begin position="300"/>
        <end position="324"/>
    </location>
</feature>
<accession>A0A1V6QT08</accession>
<dbReference type="Proteomes" id="UP000191612">
    <property type="component" value="Unassembled WGS sequence"/>
</dbReference>
<evidence type="ECO:0000313" key="4">
    <source>
        <dbReference type="Proteomes" id="UP000191612"/>
    </source>
</evidence>
<proteinExistence type="predicted"/>